<name>A6UU35_META3</name>
<dbReference type="Proteomes" id="UP000001106">
    <property type="component" value="Chromosome"/>
</dbReference>
<dbReference type="GO" id="GO:0005524">
    <property type="term" value="F:ATP binding"/>
    <property type="evidence" value="ECO:0007669"/>
    <property type="project" value="UniProtKB-UniRule"/>
</dbReference>
<dbReference type="EMBL" id="CP000743">
    <property type="protein sequence ID" value="ABR56007.1"/>
    <property type="molecule type" value="Genomic_DNA"/>
</dbReference>
<dbReference type="Gene3D" id="3.40.50.20">
    <property type="match status" value="1"/>
</dbReference>
<dbReference type="GeneID" id="5327395"/>
<dbReference type="SUPFAM" id="SSF56059">
    <property type="entry name" value="Glutathione synthetase ATP-binding domain-like"/>
    <property type="match status" value="1"/>
</dbReference>
<dbReference type="HOGENOM" id="CLU_052967_0_0_2"/>
<dbReference type="OrthoDB" id="11959at2157"/>
<keyword evidence="3 4" id="KW-0067">ATP-binding</keyword>
<sequence>MVKILRTATGCMASISFINELMKKGVEVVCVDANPISVGLHYCRKKYVVPKGNEPNFIPELLKICKKENIDAILSGPEEEIIHISKNKDIFLNEGILPIVSDYETIKITSDKWKTYEFFINNNISTPKTYKLDEIKKEEINFPIVLKPRFGRGGLGIYIAKDMGDFNYIVKKCNSDYIAQEFIEGIEFTIDIFSDMDGNILSVVPRKRLSVESGISVKSEVTYNETIIKYAKEIAEKLNIKGPANIQCILKNNKSYFIEINPRFGGGSILSIRSDPTIIENLIRIVKGEKPIPSKGFKQNLLMLRYYSEIFVEGKHESHNI</sequence>
<evidence type="ECO:0000256" key="3">
    <source>
        <dbReference type="ARBA" id="ARBA00022840"/>
    </source>
</evidence>
<proteinExistence type="predicted"/>
<organism evidence="6 7">
    <name type="scientific">Methanococcus aeolicus (strain ATCC BAA-1280 / DSM 17508 / OCM 812 / Nankai-3)</name>
    <dbReference type="NCBI Taxonomy" id="419665"/>
    <lineage>
        <taxon>Archaea</taxon>
        <taxon>Methanobacteriati</taxon>
        <taxon>Methanobacteriota</taxon>
        <taxon>Methanomada group</taxon>
        <taxon>Methanococci</taxon>
        <taxon>Methanococcales</taxon>
        <taxon>Methanococcaceae</taxon>
        <taxon>Methanococcus</taxon>
    </lineage>
</organism>
<dbReference type="PANTHER" id="PTHR43055">
    <property type="entry name" value="FORMATE-DEPENDENT PHOSPHORIBOSYLGLYCINAMIDE FORMYLTRANSFERASE"/>
    <property type="match status" value="1"/>
</dbReference>
<dbReference type="InterPro" id="IPR011761">
    <property type="entry name" value="ATP-grasp"/>
</dbReference>
<gene>
    <name evidence="6" type="ordered locus">Maeo_0421</name>
</gene>
<dbReference type="RefSeq" id="WP_011973139.1">
    <property type="nucleotide sequence ID" value="NC_009635.1"/>
</dbReference>
<dbReference type="PROSITE" id="PS50975">
    <property type="entry name" value="ATP_GRASP"/>
    <property type="match status" value="1"/>
</dbReference>
<dbReference type="KEGG" id="mae:Maeo_0421"/>
<evidence type="ECO:0000256" key="4">
    <source>
        <dbReference type="PROSITE-ProRule" id="PRU00409"/>
    </source>
</evidence>
<dbReference type="STRING" id="419665.Maeo_0421"/>
<dbReference type="PANTHER" id="PTHR43055:SF1">
    <property type="entry name" value="FORMATE-DEPENDENT PHOSPHORIBOSYLGLYCINAMIDE FORMYLTRANSFERASE"/>
    <property type="match status" value="1"/>
</dbReference>
<accession>A6UU35</accession>
<feature type="domain" description="ATP-grasp" evidence="5">
    <location>
        <begin position="116"/>
        <end position="287"/>
    </location>
</feature>
<dbReference type="Gene3D" id="3.30.470.20">
    <property type="entry name" value="ATP-grasp fold, B domain"/>
    <property type="match status" value="1"/>
</dbReference>
<dbReference type="GO" id="GO:0016874">
    <property type="term" value="F:ligase activity"/>
    <property type="evidence" value="ECO:0007669"/>
    <property type="project" value="UniProtKB-KW"/>
</dbReference>
<dbReference type="Pfam" id="PF21360">
    <property type="entry name" value="PylC-like_N"/>
    <property type="match status" value="1"/>
</dbReference>
<keyword evidence="2 4" id="KW-0547">Nucleotide-binding</keyword>
<keyword evidence="7" id="KW-1185">Reference proteome</keyword>
<dbReference type="InterPro" id="IPR003806">
    <property type="entry name" value="ATP-grasp_PylC-type"/>
</dbReference>
<dbReference type="InterPro" id="IPR013815">
    <property type="entry name" value="ATP_grasp_subdomain_1"/>
</dbReference>
<dbReference type="Pfam" id="PF02655">
    <property type="entry name" value="ATP-grasp_3"/>
    <property type="match status" value="1"/>
</dbReference>
<dbReference type="GO" id="GO:0046872">
    <property type="term" value="F:metal ion binding"/>
    <property type="evidence" value="ECO:0007669"/>
    <property type="project" value="InterPro"/>
</dbReference>
<evidence type="ECO:0000256" key="2">
    <source>
        <dbReference type="ARBA" id="ARBA00022741"/>
    </source>
</evidence>
<evidence type="ECO:0000259" key="5">
    <source>
        <dbReference type="PROSITE" id="PS50975"/>
    </source>
</evidence>
<protein>
    <recommendedName>
        <fullName evidence="5">ATP-grasp domain-containing protein</fullName>
    </recommendedName>
</protein>
<evidence type="ECO:0000313" key="7">
    <source>
        <dbReference type="Proteomes" id="UP000001106"/>
    </source>
</evidence>
<dbReference type="AlphaFoldDB" id="A6UU35"/>
<dbReference type="Gene3D" id="3.30.1490.20">
    <property type="entry name" value="ATP-grasp fold, A domain"/>
    <property type="match status" value="1"/>
</dbReference>
<dbReference type="eggNOG" id="arCOG01596">
    <property type="taxonomic scope" value="Archaea"/>
</dbReference>
<keyword evidence="1" id="KW-0436">Ligase</keyword>
<evidence type="ECO:0000256" key="1">
    <source>
        <dbReference type="ARBA" id="ARBA00022598"/>
    </source>
</evidence>
<dbReference type="InterPro" id="IPR048764">
    <property type="entry name" value="PylC_N"/>
</dbReference>
<reference evidence="6" key="1">
    <citation type="submission" date="2007-06" db="EMBL/GenBank/DDBJ databases">
        <title>Complete sequence of Methanococcus aeolicus Nankai-3.</title>
        <authorList>
            <consortium name="US DOE Joint Genome Institute"/>
            <person name="Copeland A."/>
            <person name="Lucas S."/>
            <person name="Lapidus A."/>
            <person name="Barry K."/>
            <person name="Glavina del Rio T."/>
            <person name="Dalin E."/>
            <person name="Tice H."/>
            <person name="Pitluck S."/>
            <person name="Chain P."/>
            <person name="Malfatti S."/>
            <person name="Shin M."/>
            <person name="Vergez L."/>
            <person name="Schmutz J."/>
            <person name="Larimer F."/>
            <person name="Land M."/>
            <person name="Hauser L."/>
            <person name="Kyrpides N."/>
            <person name="Lykidis A."/>
            <person name="Sieprawska-Lupa M."/>
            <person name="Whitman W.B."/>
            <person name="Richardson P."/>
        </authorList>
    </citation>
    <scope>NUCLEOTIDE SEQUENCE [LARGE SCALE GENOMIC DNA]</scope>
    <source>
        <strain evidence="6">Nankai-3</strain>
    </source>
</reference>
<dbReference type="GO" id="GO:0005829">
    <property type="term" value="C:cytosol"/>
    <property type="evidence" value="ECO:0007669"/>
    <property type="project" value="TreeGrafter"/>
</dbReference>
<evidence type="ECO:0000313" key="6">
    <source>
        <dbReference type="EMBL" id="ABR56007.1"/>
    </source>
</evidence>